<sequence length="278" mass="31440">MRYLKEVFAARELLVNLTMREVRGKYSRTLFGQLWSLANPLALMVIYTFVFGFIFKTEPDVGDPSGLDAFALWLLCGLLPWTFFATVLNVGIGSLVANTGLIQKVYFTRIVLPLSNVASSAYNWLFEMAVLVIVLSIAGAFVLPWVPLMILIMLLLAMFAAGLALMLSIANVYFRDTQYFLTIILQIWMYLSPIIYPVSLVEQASKDVGGLLGTSVSLIDIYRLNPMDHFITVFRNLLYDNRWPDPVEWLVCFAWASITLILGVLVFQRNDKRLAEAL</sequence>
<dbReference type="RefSeq" id="WP_097059302.1">
    <property type="nucleotide sequence ID" value="NZ_BMLC01000002.1"/>
</dbReference>
<keyword evidence="5" id="KW-0997">Cell inner membrane</keyword>
<dbReference type="PANTHER" id="PTHR30413:SF8">
    <property type="entry name" value="TRANSPORT PERMEASE PROTEIN"/>
    <property type="match status" value="1"/>
</dbReference>
<evidence type="ECO:0000313" key="13">
    <source>
        <dbReference type="EMBL" id="SOE45775.1"/>
    </source>
</evidence>
<evidence type="ECO:0000256" key="4">
    <source>
        <dbReference type="ARBA" id="ARBA00022475"/>
    </source>
</evidence>
<dbReference type="PROSITE" id="PS50262">
    <property type="entry name" value="G_PROTEIN_RECEP_F1_2"/>
    <property type="match status" value="1"/>
</dbReference>
<dbReference type="PROSITE" id="PS51012">
    <property type="entry name" value="ABC_TM2"/>
    <property type="match status" value="1"/>
</dbReference>
<dbReference type="GO" id="GO:0015920">
    <property type="term" value="P:lipopolysaccharide transport"/>
    <property type="evidence" value="ECO:0007669"/>
    <property type="project" value="TreeGrafter"/>
</dbReference>
<reference evidence="13 14" key="1">
    <citation type="submission" date="2017-09" db="EMBL/GenBank/DDBJ databases">
        <authorList>
            <person name="Ehlers B."/>
            <person name="Leendertz F.H."/>
        </authorList>
    </citation>
    <scope>NUCLEOTIDE SEQUENCE [LARGE SCALE GENOMIC DNA]</scope>
    <source>
        <strain evidence="13 14">CGMCC 1.05381</strain>
    </source>
</reference>
<dbReference type="GO" id="GO:0140359">
    <property type="term" value="F:ABC-type transporter activity"/>
    <property type="evidence" value="ECO:0007669"/>
    <property type="project" value="InterPro"/>
</dbReference>
<feature type="transmembrane region" description="Helical" evidence="10">
    <location>
        <begin position="122"/>
        <end position="142"/>
    </location>
</feature>
<feature type="transmembrane region" description="Helical" evidence="10">
    <location>
        <begin position="34"/>
        <end position="55"/>
    </location>
</feature>
<comment type="similarity">
    <text evidence="2 10">Belongs to the ABC-2 integral membrane protein family.</text>
</comment>
<name>A0A2C8Y6M1_9MICO</name>
<dbReference type="EMBL" id="OCST01000001">
    <property type="protein sequence ID" value="SOE45775.1"/>
    <property type="molecule type" value="Genomic_DNA"/>
</dbReference>
<proteinExistence type="inferred from homology"/>
<keyword evidence="9" id="KW-0046">Antibiotic resistance</keyword>
<dbReference type="OrthoDB" id="9789409at2"/>
<evidence type="ECO:0000256" key="9">
    <source>
        <dbReference type="ARBA" id="ARBA00023251"/>
    </source>
</evidence>
<dbReference type="InterPro" id="IPR000412">
    <property type="entry name" value="ABC_2_transport"/>
</dbReference>
<keyword evidence="3 10" id="KW-0813">Transport</keyword>
<dbReference type="Pfam" id="PF01061">
    <property type="entry name" value="ABC2_membrane"/>
    <property type="match status" value="1"/>
</dbReference>
<feature type="transmembrane region" description="Helical" evidence="10">
    <location>
        <begin position="148"/>
        <end position="167"/>
    </location>
</feature>
<evidence type="ECO:0000313" key="14">
    <source>
        <dbReference type="Proteomes" id="UP000219440"/>
    </source>
</evidence>
<feature type="domain" description="ABC transmembrane type-2" evidence="12">
    <location>
        <begin position="31"/>
        <end position="270"/>
    </location>
</feature>
<feature type="transmembrane region" description="Helical" evidence="10">
    <location>
        <begin position="179"/>
        <end position="198"/>
    </location>
</feature>
<evidence type="ECO:0000256" key="6">
    <source>
        <dbReference type="ARBA" id="ARBA00022692"/>
    </source>
</evidence>
<dbReference type="InterPro" id="IPR017452">
    <property type="entry name" value="GPCR_Rhodpsn_7TM"/>
</dbReference>
<dbReference type="PRINTS" id="PR00164">
    <property type="entry name" value="ABC2TRNSPORT"/>
</dbReference>
<feature type="domain" description="G-protein coupled receptors family 1 profile" evidence="11">
    <location>
        <begin position="1"/>
        <end position="196"/>
    </location>
</feature>
<dbReference type="PANTHER" id="PTHR30413">
    <property type="entry name" value="INNER MEMBRANE TRANSPORT PERMEASE"/>
    <property type="match status" value="1"/>
</dbReference>
<accession>A0A2C8Y6M1</accession>
<comment type="subcellular location">
    <subcellularLocation>
        <location evidence="1">Cell inner membrane</location>
        <topology evidence="1">Multi-pass membrane protein</topology>
    </subcellularLocation>
    <subcellularLocation>
        <location evidence="10">Cell membrane</location>
        <topology evidence="10">Multi-pass membrane protein</topology>
    </subcellularLocation>
</comment>
<evidence type="ECO:0000256" key="5">
    <source>
        <dbReference type="ARBA" id="ARBA00022519"/>
    </source>
</evidence>
<keyword evidence="4 10" id="KW-1003">Cell membrane</keyword>
<keyword evidence="14" id="KW-1185">Reference proteome</keyword>
<evidence type="ECO:0000256" key="2">
    <source>
        <dbReference type="ARBA" id="ARBA00007783"/>
    </source>
</evidence>
<gene>
    <name evidence="13" type="ORF">SAMN06296378_0094</name>
</gene>
<dbReference type="GO" id="GO:0043190">
    <property type="term" value="C:ATP-binding cassette (ABC) transporter complex"/>
    <property type="evidence" value="ECO:0007669"/>
    <property type="project" value="InterPro"/>
</dbReference>
<feature type="transmembrane region" description="Helical" evidence="10">
    <location>
        <begin position="70"/>
        <end position="101"/>
    </location>
</feature>
<dbReference type="InterPro" id="IPR013525">
    <property type="entry name" value="ABC2_TM"/>
</dbReference>
<keyword evidence="6 10" id="KW-0812">Transmembrane</keyword>
<dbReference type="AlphaFoldDB" id="A0A2C8Y6M1"/>
<protein>
    <recommendedName>
        <fullName evidence="10">Transport permease protein</fullName>
    </recommendedName>
</protein>
<evidence type="ECO:0000259" key="11">
    <source>
        <dbReference type="PROSITE" id="PS50262"/>
    </source>
</evidence>
<dbReference type="InterPro" id="IPR047817">
    <property type="entry name" value="ABC2_TM_bact-type"/>
</dbReference>
<keyword evidence="7 10" id="KW-1133">Transmembrane helix</keyword>
<evidence type="ECO:0000256" key="3">
    <source>
        <dbReference type="ARBA" id="ARBA00022448"/>
    </source>
</evidence>
<evidence type="ECO:0000256" key="8">
    <source>
        <dbReference type="ARBA" id="ARBA00023136"/>
    </source>
</evidence>
<evidence type="ECO:0000259" key="12">
    <source>
        <dbReference type="PROSITE" id="PS51012"/>
    </source>
</evidence>
<evidence type="ECO:0000256" key="10">
    <source>
        <dbReference type="RuleBase" id="RU361157"/>
    </source>
</evidence>
<evidence type="ECO:0000256" key="7">
    <source>
        <dbReference type="ARBA" id="ARBA00022989"/>
    </source>
</evidence>
<dbReference type="Proteomes" id="UP000219440">
    <property type="component" value="Unassembled WGS sequence"/>
</dbReference>
<keyword evidence="8 10" id="KW-0472">Membrane</keyword>
<evidence type="ECO:0000256" key="1">
    <source>
        <dbReference type="ARBA" id="ARBA00004429"/>
    </source>
</evidence>
<dbReference type="GO" id="GO:0046677">
    <property type="term" value="P:response to antibiotic"/>
    <property type="evidence" value="ECO:0007669"/>
    <property type="project" value="UniProtKB-KW"/>
</dbReference>
<organism evidence="13 14">
    <name type="scientific">Salinibacterium xinjiangense</name>
    <dbReference type="NCBI Taxonomy" id="386302"/>
    <lineage>
        <taxon>Bacteria</taxon>
        <taxon>Bacillati</taxon>
        <taxon>Actinomycetota</taxon>
        <taxon>Actinomycetes</taxon>
        <taxon>Micrococcales</taxon>
        <taxon>Microbacteriaceae</taxon>
        <taxon>Salinibacterium</taxon>
    </lineage>
</organism>
<feature type="transmembrane region" description="Helical" evidence="10">
    <location>
        <begin position="247"/>
        <end position="267"/>
    </location>
</feature>